<dbReference type="SUPFAM" id="SSF52096">
    <property type="entry name" value="ClpP/crotonase"/>
    <property type="match status" value="1"/>
</dbReference>
<comment type="similarity">
    <text evidence="1">Belongs to the enoyl-CoA hydratase/isomerase family.</text>
</comment>
<dbReference type="PANTHER" id="PTHR42964:SF1">
    <property type="entry name" value="POLYKETIDE BIOSYNTHESIS ENOYL-COA HYDRATASE PKSH-RELATED"/>
    <property type="match status" value="1"/>
</dbReference>
<evidence type="ECO:0000313" key="2">
    <source>
        <dbReference type="EMBL" id="KAF4972234.1"/>
    </source>
</evidence>
<dbReference type="CDD" id="cd06558">
    <property type="entry name" value="crotonase-like"/>
    <property type="match status" value="1"/>
</dbReference>
<name>A0A8H4U9Z9_9HYPO</name>
<dbReference type="EMBL" id="JABEXW010000063">
    <property type="protein sequence ID" value="KAF4972234.1"/>
    <property type="molecule type" value="Genomic_DNA"/>
</dbReference>
<dbReference type="InterPro" id="IPR001753">
    <property type="entry name" value="Enoyl-CoA_hydra/iso"/>
</dbReference>
<dbReference type="InterPro" id="IPR051683">
    <property type="entry name" value="Enoyl-CoA_Hydratase/Isomerase"/>
</dbReference>
<organism evidence="2 3">
    <name type="scientific">Fusarium sarcochroum</name>
    <dbReference type="NCBI Taxonomy" id="1208366"/>
    <lineage>
        <taxon>Eukaryota</taxon>
        <taxon>Fungi</taxon>
        <taxon>Dikarya</taxon>
        <taxon>Ascomycota</taxon>
        <taxon>Pezizomycotina</taxon>
        <taxon>Sordariomycetes</taxon>
        <taxon>Hypocreomycetidae</taxon>
        <taxon>Hypocreales</taxon>
        <taxon>Nectriaceae</taxon>
        <taxon>Fusarium</taxon>
        <taxon>Fusarium lateritium species complex</taxon>
    </lineage>
</organism>
<accession>A0A8H4U9Z9</accession>
<protein>
    <recommendedName>
        <fullName evidence="4">Enoyl-CoA hydratase</fullName>
    </recommendedName>
</protein>
<evidence type="ECO:0000256" key="1">
    <source>
        <dbReference type="ARBA" id="ARBA00005254"/>
    </source>
</evidence>
<sequence length="283" mass="31013">MCAKTTLGWKLIVEDEELGIYGNGLNRKVVLNRPRNGNALTASMVSRLQQFFLESANDNTISRIILTAKGKFFCTGMDLGKSTDDMSRDEHANSSKYRIFVDLFQAIQDSPKVTIAVINGPCYAGGIGLAFSCDIRLAVVSATVSLSEVKLGLCPAIISQYLVREWGTAFTREAMLSGRTISIADLKTIGAVHGIAKTVPDLENLQSSYLESLRFCASQASSMCKDMVRAANTSSIQDERDAAVRKVFVEMMKDGSESSIGIRNFQSKKKRVDWDELGPQSKL</sequence>
<dbReference type="PANTHER" id="PTHR42964">
    <property type="entry name" value="ENOYL-COA HYDRATASE"/>
    <property type="match status" value="1"/>
</dbReference>
<dbReference type="Gene3D" id="3.90.226.10">
    <property type="entry name" value="2-enoyl-CoA Hydratase, Chain A, domain 1"/>
    <property type="match status" value="1"/>
</dbReference>
<reference evidence="2" key="2">
    <citation type="submission" date="2020-05" db="EMBL/GenBank/DDBJ databases">
        <authorList>
            <person name="Kim H.-S."/>
            <person name="Proctor R.H."/>
            <person name="Brown D.W."/>
        </authorList>
    </citation>
    <scope>NUCLEOTIDE SEQUENCE</scope>
    <source>
        <strain evidence="2">NRRL 20472</strain>
    </source>
</reference>
<dbReference type="Proteomes" id="UP000622797">
    <property type="component" value="Unassembled WGS sequence"/>
</dbReference>
<dbReference type="OrthoDB" id="10253869at2759"/>
<gene>
    <name evidence="2" type="ORF">FSARC_1131</name>
</gene>
<dbReference type="InterPro" id="IPR029045">
    <property type="entry name" value="ClpP/crotonase-like_dom_sf"/>
</dbReference>
<proteinExistence type="inferred from homology"/>
<dbReference type="Pfam" id="PF00378">
    <property type="entry name" value="ECH_1"/>
    <property type="match status" value="1"/>
</dbReference>
<keyword evidence="3" id="KW-1185">Reference proteome</keyword>
<reference evidence="2" key="1">
    <citation type="journal article" date="2020" name="BMC Genomics">
        <title>Correction to: Identification and distribution of gene clusters required for synthesis of sphingolipid metabolism inhibitors in diverse species of the filamentous fungus Fusarium.</title>
        <authorList>
            <person name="Kim H.S."/>
            <person name="Lohmar J.M."/>
            <person name="Busman M."/>
            <person name="Brown D.W."/>
            <person name="Naumann T.A."/>
            <person name="Divon H.H."/>
            <person name="Lysoe E."/>
            <person name="Uhlig S."/>
            <person name="Proctor R.H."/>
        </authorList>
    </citation>
    <scope>NUCLEOTIDE SEQUENCE</scope>
    <source>
        <strain evidence="2">NRRL 20472</strain>
    </source>
</reference>
<comment type="caution">
    <text evidence="2">The sequence shown here is derived from an EMBL/GenBank/DDBJ whole genome shotgun (WGS) entry which is preliminary data.</text>
</comment>
<evidence type="ECO:0008006" key="4">
    <source>
        <dbReference type="Google" id="ProtNLM"/>
    </source>
</evidence>
<evidence type="ECO:0000313" key="3">
    <source>
        <dbReference type="Proteomes" id="UP000622797"/>
    </source>
</evidence>
<dbReference type="AlphaFoldDB" id="A0A8H4U9Z9"/>